<accession>A0ABS5SD81</accession>
<name>A0ABS5SD81_9BACT</name>
<comment type="caution">
    <text evidence="2">The sequence shown here is derived from an EMBL/GenBank/DDBJ whole genome shotgun (WGS) entry which is preliminary data.</text>
</comment>
<feature type="region of interest" description="Disordered" evidence="1">
    <location>
        <begin position="80"/>
        <end position="116"/>
    </location>
</feature>
<proteinExistence type="predicted"/>
<gene>
    <name evidence="2" type="ORF">KI810_09675</name>
</gene>
<dbReference type="RefSeq" id="WP_214175326.1">
    <property type="nucleotide sequence ID" value="NZ_JAHCVK010000003.1"/>
</dbReference>
<evidence type="ECO:0000256" key="1">
    <source>
        <dbReference type="SAM" id="MobiDB-lite"/>
    </source>
</evidence>
<evidence type="ECO:0000313" key="2">
    <source>
        <dbReference type="EMBL" id="MBT0653325.1"/>
    </source>
</evidence>
<sequence>MATVNDLVLVHIDNKPGFYARIEDIVPDVKPGWWQVRLLVLTMPLQVFTWILDESQVNGAPYTMGGTPVRLEKVVVPVAPGKDASPAPPGPAVVDRAPKKDGGAKVVSLVERKKKD</sequence>
<dbReference type="Proteomes" id="UP000756860">
    <property type="component" value="Unassembled WGS sequence"/>
</dbReference>
<organism evidence="2 3">
    <name type="scientific">Geomobilimonas luticola</name>
    <dbReference type="NCBI Taxonomy" id="1114878"/>
    <lineage>
        <taxon>Bacteria</taxon>
        <taxon>Pseudomonadati</taxon>
        <taxon>Thermodesulfobacteriota</taxon>
        <taxon>Desulfuromonadia</taxon>
        <taxon>Geobacterales</taxon>
        <taxon>Geobacteraceae</taxon>
        <taxon>Geomobilimonas</taxon>
    </lineage>
</organism>
<dbReference type="EMBL" id="JAHCVK010000003">
    <property type="protein sequence ID" value="MBT0653325.1"/>
    <property type="molecule type" value="Genomic_DNA"/>
</dbReference>
<keyword evidence="3" id="KW-1185">Reference proteome</keyword>
<reference evidence="2 3" key="1">
    <citation type="submission" date="2021-05" db="EMBL/GenBank/DDBJ databases">
        <title>The draft genome of Geobacter luticola JCM 17780.</title>
        <authorList>
            <person name="Xu Z."/>
            <person name="Masuda Y."/>
            <person name="Itoh H."/>
            <person name="Senoo K."/>
        </authorList>
    </citation>
    <scope>NUCLEOTIDE SEQUENCE [LARGE SCALE GENOMIC DNA]</scope>
    <source>
        <strain evidence="2 3">JCM 17780</strain>
    </source>
</reference>
<evidence type="ECO:0000313" key="3">
    <source>
        <dbReference type="Proteomes" id="UP000756860"/>
    </source>
</evidence>
<protein>
    <submittedName>
        <fullName evidence="2">Uncharacterized protein</fullName>
    </submittedName>
</protein>